<evidence type="ECO:0000256" key="2">
    <source>
        <dbReference type="SAM" id="MobiDB-lite"/>
    </source>
</evidence>
<evidence type="ECO:0000313" key="3">
    <source>
        <dbReference type="EMBL" id="BAF60630.1"/>
    </source>
</evidence>
<gene>
    <name evidence="3" type="ordered locus">PTH_2449</name>
</gene>
<feature type="compositionally biased region" description="Basic and acidic residues" evidence="2">
    <location>
        <begin position="7"/>
        <end position="25"/>
    </location>
</feature>
<proteinExistence type="predicted"/>
<protein>
    <recommendedName>
        <fullName evidence="5">Transposase</fullName>
    </recommendedName>
</protein>
<keyword evidence="4" id="KW-1185">Reference proteome</keyword>
<name>A5CZG7_PELTS</name>
<feature type="region of interest" description="Disordered" evidence="2">
    <location>
        <begin position="1"/>
        <end position="25"/>
    </location>
</feature>
<accession>A5CZG7</accession>
<dbReference type="Proteomes" id="UP000006556">
    <property type="component" value="Chromosome"/>
</dbReference>
<evidence type="ECO:0008006" key="5">
    <source>
        <dbReference type="Google" id="ProtNLM"/>
    </source>
</evidence>
<evidence type="ECO:0000256" key="1">
    <source>
        <dbReference type="SAM" id="Coils"/>
    </source>
</evidence>
<dbReference type="EMBL" id="AP009389">
    <property type="protein sequence ID" value="BAF60630.1"/>
    <property type="molecule type" value="Genomic_DNA"/>
</dbReference>
<dbReference type="KEGG" id="pth:PTH_2449"/>
<dbReference type="InterPro" id="IPR046229">
    <property type="entry name" value="TnpC-like"/>
</dbReference>
<reference evidence="4" key="1">
    <citation type="journal article" date="2008" name="Genome Res.">
        <title>The genome of Pelotomaculum thermopropionicum reveals niche-associated evolution in anaerobic microbiota.</title>
        <authorList>
            <person name="Kosaka T."/>
            <person name="Kato S."/>
            <person name="Shimoyama T."/>
            <person name="Ishii S."/>
            <person name="Abe T."/>
            <person name="Watanabe K."/>
        </authorList>
    </citation>
    <scope>NUCLEOTIDE SEQUENCE [LARGE SCALE GENOMIC DNA]</scope>
    <source>
        <strain evidence="4">DSM 13744 / JCM 10971 / SI</strain>
    </source>
</reference>
<sequence length="134" mass="15605">MSGKHQRNTEGMKKHARRKSEETVKKVDEAIQRLIKAGEKINFNSVSLEARVSKSYLYTHQEIKERIENLRKQQEAVPSPKHIKREMTDASKDIIIAAKNKRIKELEAENKRLKEELKILQGKLYESLELGLIL</sequence>
<feature type="coiled-coil region" evidence="1">
    <location>
        <begin position="96"/>
        <end position="123"/>
    </location>
</feature>
<evidence type="ECO:0000313" key="4">
    <source>
        <dbReference type="Proteomes" id="UP000006556"/>
    </source>
</evidence>
<dbReference type="Pfam" id="PF19776">
    <property type="entry name" value="DUF6262"/>
    <property type="match status" value="1"/>
</dbReference>
<organism evidence="3 4">
    <name type="scientific">Pelotomaculum thermopropionicum (strain DSM 13744 / JCM 10971 / SI)</name>
    <dbReference type="NCBI Taxonomy" id="370438"/>
    <lineage>
        <taxon>Bacteria</taxon>
        <taxon>Bacillati</taxon>
        <taxon>Bacillota</taxon>
        <taxon>Clostridia</taxon>
        <taxon>Eubacteriales</taxon>
        <taxon>Desulfotomaculaceae</taxon>
        <taxon>Pelotomaculum</taxon>
    </lineage>
</organism>
<dbReference type="AlphaFoldDB" id="A5CZG7"/>
<dbReference type="HOGENOM" id="CLU_135503_1_0_9"/>
<keyword evidence="1" id="KW-0175">Coiled coil</keyword>
<dbReference type="STRING" id="370438.PTH_2449"/>
<dbReference type="eggNOG" id="ENOG50332GI">
    <property type="taxonomic scope" value="Bacteria"/>
</dbReference>